<gene>
    <name evidence="1" type="ORF">P167DRAFT_377234</name>
</gene>
<dbReference type="InParanoid" id="A0A3N4L275"/>
<evidence type="ECO:0000313" key="2">
    <source>
        <dbReference type="Proteomes" id="UP000277580"/>
    </source>
</evidence>
<dbReference type="EMBL" id="ML119111">
    <property type="protein sequence ID" value="RPB15759.1"/>
    <property type="molecule type" value="Genomic_DNA"/>
</dbReference>
<dbReference type="Proteomes" id="UP000277580">
    <property type="component" value="Unassembled WGS sequence"/>
</dbReference>
<dbReference type="AlphaFoldDB" id="A0A3N4L275"/>
<organism evidence="1 2">
    <name type="scientific">Morchella conica CCBAS932</name>
    <dbReference type="NCBI Taxonomy" id="1392247"/>
    <lineage>
        <taxon>Eukaryota</taxon>
        <taxon>Fungi</taxon>
        <taxon>Dikarya</taxon>
        <taxon>Ascomycota</taxon>
        <taxon>Pezizomycotina</taxon>
        <taxon>Pezizomycetes</taxon>
        <taxon>Pezizales</taxon>
        <taxon>Morchellaceae</taxon>
        <taxon>Morchella</taxon>
    </lineage>
</organism>
<sequence>MHRYSCGALSIGSPTNSPIGCARLLSKDFNSVSSGKTHMFLLMHVFNNRKHRCCWSGGQLTLTLLFLCWIHVSFSSVCSRVLYLSRVPATFIPADGEIGSLLDVISSLDKGRESLYLHLQ</sequence>
<proteinExistence type="predicted"/>
<evidence type="ECO:0000313" key="1">
    <source>
        <dbReference type="EMBL" id="RPB15759.1"/>
    </source>
</evidence>
<accession>A0A3N4L275</accession>
<reference evidence="1 2" key="1">
    <citation type="journal article" date="2018" name="Nat. Ecol. Evol.">
        <title>Pezizomycetes genomes reveal the molecular basis of ectomycorrhizal truffle lifestyle.</title>
        <authorList>
            <person name="Murat C."/>
            <person name="Payen T."/>
            <person name="Noel B."/>
            <person name="Kuo A."/>
            <person name="Morin E."/>
            <person name="Chen J."/>
            <person name="Kohler A."/>
            <person name="Krizsan K."/>
            <person name="Balestrini R."/>
            <person name="Da Silva C."/>
            <person name="Montanini B."/>
            <person name="Hainaut M."/>
            <person name="Levati E."/>
            <person name="Barry K.W."/>
            <person name="Belfiori B."/>
            <person name="Cichocki N."/>
            <person name="Clum A."/>
            <person name="Dockter R.B."/>
            <person name="Fauchery L."/>
            <person name="Guy J."/>
            <person name="Iotti M."/>
            <person name="Le Tacon F."/>
            <person name="Lindquist E.A."/>
            <person name="Lipzen A."/>
            <person name="Malagnac F."/>
            <person name="Mello A."/>
            <person name="Molinier V."/>
            <person name="Miyauchi S."/>
            <person name="Poulain J."/>
            <person name="Riccioni C."/>
            <person name="Rubini A."/>
            <person name="Sitrit Y."/>
            <person name="Splivallo R."/>
            <person name="Traeger S."/>
            <person name="Wang M."/>
            <person name="Zifcakova L."/>
            <person name="Wipf D."/>
            <person name="Zambonelli A."/>
            <person name="Paolocci F."/>
            <person name="Nowrousian M."/>
            <person name="Ottonello S."/>
            <person name="Baldrian P."/>
            <person name="Spatafora J.W."/>
            <person name="Henrissat B."/>
            <person name="Nagy L.G."/>
            <person name="Aury J.M."/>
            <person name="Wincker P."/>
            <person name="Grigoriev I.V."/>
            <person name="Bonfante P."/>
            <person name="Martin F.M."/>
        </authorList>
    </citation>
    <scope>NUCLEOTIDE SEQUENCE [LARGE SCALE GENOMIC DNA]</scope>
    <source>
        <strain evidence="1 2">CCBAS932</strain>
    </source>
</reference>
<protein>
    <submittedName>
        <fullName evidence="1">Uncharacterized protein</fullName>
    </submittedName>
</protein>
<name>A0A3N4L275_9PEZI</name>
<keyword evidence="2" id="KW-1185">Reference proteome</keyword>